<evidence type="ECO:0000313" key="4">
    <source>
        <dbReference type="EMBL" id="WVZ87569.1"/>
    </source>
</evidence>
<feature type="domain" description="DEK-C" evidence="3">
    <location>
        <begin position="187"/>
        <end position="244"/>
    </location>
</feature>
<name>A0AAQ3U8L5_PASNO</name>
<sequence length="577" mass="62725">MAARQPTASLLPRRRSSLQLQAVPGGVHRRRNRTRTHPYPLNNRIQETVGTLVIPHRGLLRPPWCRHAASPPRAYDTRAQSLRRPRDQKPHERIGVRLATCPFPSLSRRGNVPQRLTNSQTPLDADEGGRREKETQQREKGGERERTDQAPETQGGSGGERGGRGIAGGREAGFWRDLSFFPHAPAMVSDQEIASCVESLLRGAAAGAGEASFAAVLQQAEAKLGMDLSHKAPFIRDQMDLFFGPRLQPQPPPKPQAAPPPQQAQVTVPQSQAQVLAQAPPPPQQMQPPPQQQQQQLAALQPQLIFQAMPQLPAVATTIPAVSSPPPVPAMAFYPPPPLAFRYTTGLGGVATSGTVSFQQPPPGVGGTASPTAAAQVAGDSKESASKRKRGGPGGLNKICAISPELQTIVGETAMSRTQIVKQLWAYIRQNNLQDPDDKRKIICNDELRVVFGTDATDMFKMNKLLAKHITPLDPKDQLNEVKRLKAPTVAPQPGPPISQPAIVISDALAKFIGTDGTFPQDDALKYLWDYIKANQLEDVINESILCDSKLQELFGCESIPMSALSEMLGHHFIKKT</sequence>
<dbReference type="SUPFAM" id="SSF47592">
    <property type="entry name" value="SWIB/MDM2 domain"/>
    <property type="match status" value="2"/>
</dbReference>
<accession>A0AAQ3U8L5</accession>
<protein>
    <recommendedName>
        <fullName evidence="6">SWIB complex BAF60b domain-containing protein</fullName>
    </recommendedName>
</protein>
<feature type="compositionally biased region" description="Gly residues" evidence="1">
    <location>
        <begin position="155"/>
        <end position="169"/>
    </location>
</feature>
<dbReference type="PROSITE" id="PS51998">
    <property type="entry name" value="DEK_C"/>
    <property type="match status" value="1"/>
</dbReference>
<feature type="compositionally biased region" description="Low complexity" evidence="1">
    <location>
        <begin position="263"/>
        <end position="278"/>
    </location>
</feature>
<dbReference type="AlphaFoldDB" id="A0AAQ3U8L5"/>
<proteinExistence type="predicted"/>
<keyword evidence="5" id="KW-1185">Reference proteome</keyword>
<evidence type="ECO:0008006" key="6">
    <source>
        <dbReference type="Google" id="ProtNLM"/>
    </source>
</evidence>
<dbReference type="Pfam" id="PF08766">
    <property type="entry name" value="DEK_C"/>
    <property type="match status" value="1"/>
</dbReference>
<feature type="region of interest" description="Disordered" evidence="1">
    <location>
        <begin position="354"/>
        <end position="396"/>
    </location>
</feature>
<feature type="compositionally biased region" description="Basic and acidic residues" evidence="1">
    <location>
        <begin position="127"/>
        <end position="149"/>
    </location>
</feature>
<dbReference type="EMBL" id="CP144751">
    <property type="protein sequence ID" value="WVZ87569.1"/>
    <property type="molecule type" value="Genomic_DNA"/>
</dbReference>
<dbReference type="InterPro" id="IPR003121">
    <property type="entry name" value="SWIB_MDM2_domain"/>
</dbReference>
<evidence type="ECO:0000313" key="5">
    <source>
        <dbReference type="Proteomes" id="UP001341281"/>
    </source>
</evidence>
<dbReference type="InterPro" id="IPR019835">
    <property type="entry name" value="SWIB_domain"/>
</dbReference>
<organism evidence="4 5">
    <name type="scientific">Paspalum notatum var. saurae</name>
    <dbReference type="NCBI Taxonomy" id="547442"/>
    <lineage>
        <taxon>Eukaryota</taxon>
        <taxon>Viridiplantae</taxon>
        <taxon>Streptophyta</taxon>
        <taxon>Embryophyta</taxon>
        <taxon>Tracheophyta</taxon>
        <taxon>Spermatophyta</taxon>
        <taxon>Magnoliopsida</taxon>
        <taxon>Liliopsida</taxon>
        <taxon>Poales</taxon>
        <taxon>Poaceae</taxon>
        <taxon>PACMAD clade</taxon>
        <taxon>Panicoideae</taxon>
        <taxon>Andropogonodae</taxon>
        <taxon>Paspaleae</taxon>
        <taxon>Paspalinae</taxon>
        <taxon>Paspalum</taxon>
    </lineage>
</organism>
<evidence type="ECO:0000259" key="3">
    <source>
        <dbReference type="PROSITE" id="PS51998"/>
    </source>
</evidence>
<feature type="region of interest" description="Disordered" evidence="1">
    <location>
        <begin position="243"/>
        <end position="298"/>
    </location>
</feature>
<dbReference type="Pfam" id="PF02201">
    <property type="entry name" value="SWIB"/>
    <property type="match status" value="2"/>
</dbReference>
<feature type="domain" description="DM2" evidence="2">
    <location>
        <begin position="498"/>
        <end position="575"/>
    </location>
</feature>
<dbReference type="SMART" id="SM00151">
    <property type="entry name" value="SWIB"/>
    <property type="match status" value="2"/>
</dbReference>
<evidence type="ECO:0000259" key="2">
    <source>
        <dbReference type="PROSITE" id="PS51925"/>
    </source>
</evidence>
<dbReference type="PANTHER" id="PTHR13844">
    <property type="entry name" value="SWI/SNF-RELATED MATRIX-ASSOCIATED ACTIN-DEPENDENT REGULATOR OF CHROMATIN SUBFAMILY D"/>
    <property type="match status" value="1"/>
</dbReference>
<reference evidence="4 5" key="1">
    <citation type="submission" date="2024-02" db="EMBL/GenBank/DDBJ databases">
        <title>High-quality chromosome-scale genome assembly of Pensacola bahiagrass (Paspalum notatum Flugge var. saurae).</title>
        <authorList>
            <person name="Vega J.M."/>
            <person name="Podio M."/>
            <person name="Orjuela J."/>
            <person name="Siena L.A."/>
            <person name="Pessino S.C."/>
            <person name="Combes M.C."/>
            <person name="Mariac C."/>
            <person name="Albertini E."/>
            <person name="Pupilli F."/>
            <person name="Ortiz J.P.A."/>
            <person name="Leblanc O."/>
        </authorList>
    </citation>
    <scope>NUCLEOTIDE SEQUENCE [LARGE SCALE GENOMIC DNA]</scope>
    <source>
        <strain evidence="4">R1</strain>
        <tissue evidence="4">Leaf</tissue>
    </source>
</reference>
<dbReference type="Proteomes" id="UP001341281">
    <property type="component" value="Chromosome 07"/>
</dbReference>
<dbReference type="PROSITE" id="PS51925">
    <property type="entry name" value="SWIB_MDM2"/>
    <property type="match status" value="2"/>
</dbReference>
<dbReference type="CDD" id="cd10567">
    <property type="entry name" value="SWIB-MDM2_like"/>
    <property type="match status" value="1"/>
</dbReference>
<feature type="compositionally biased region" description="Basic and acidic residues" evidence="1">
    <location>
        <begin position="84"/>
        <end position="95"/>
    </location>
</feature>
<feature type="region of interest" description="Disordered" evidence="1">
    <location>
        <begin position="65"/>
        <end position="169"/>
    </location>
</feature>
<dbReference type="InterPro" id="IPR036885">
    <property type="entry name" value="SWIB_MDM2_dom_sf"/>
</dbReference>
<evidence type="ECO:0000256" key="1">
    <source>
        <dbReference type="SAM" id="MobiDB-lite"/>
    </source>
</evidence>
<feature type="domain" description="DM2" evidence="2">
    <location>
        <begin position="395"/>
        <end position="472"/>
    </location>
</feature>
<dbReference type="InterPro" id="IPR014876">
    <property type="entry name" value="DEK_C"/>
</dbReference>
<feature type="compositionally biased region" description="Pro residues" evidence="1">
    <location>
        <begin position="279"/>
        <end position="291"/>
    </location>
</feature>
<feature type="compositionally biased region" description="Pro residues" evidence="1">
    <location>
        <begin position="248"/>
        <end position="262"/>
    </location>
</feature>
<dbReference type="Gene3D" id="1.10.245.10">
    <property type="entry name" value="SWIB/MDM2 domain"/>
    <property type="match status" value="2"/>
</dbReference>
<gene>
    <name evidence="4" type="ORF">U9M48_034185</name>
</gene>